<name>A0A085N7R2_9BILA</name>
<dbReference type="Proteomes" id="UP000030758">
    <property type="component" value="Unassembled WGS sequence"/>
</dbReference>
<dbReference type="EMBL" id="KL367537">
    <property type="protein sequence ID" value="KFD65508.1"/>
    <property type="molecule type" value="Genomic_DNA"/>
</dbReference>
<proteinExistence type="predicted"/>
<gene>
    <name evidence="1" type="ORF">M514_22326</name>
</gene>
<dbReference type="AlphaFoldDB" id="A0A085N7R2"/>
<protein>
    <submittedName>
        <fullName evidence="1">Uncharacterized protein</fullName>
    </submittedName>
</protein>
<organism evidence="1">
    <name type="scientific">Trichuris suis</name>
    <name type="common">pig whipworm</name>
    <dbReference type="NCBI Taxonomy" id="68888"/>
    <lineage>
        <taxon>Eukaryota</taxon>
        <taxon>Metazoa</taxon>
        <taxon>Ecdysozoa</taxon>
        <taxon>Nematoda</taxon>
        <taxon>Enoplea</taxon>
        <taxon>Dorylaimia</taxon>
        <taxon>Trichinellida</taxon>
        <taxon>Trichuridae</taxon>
        <taxon>Trichuris</taxon>
    </lineage>
</organism>
<sequence length="95" mass="10737">MIPCSYYPSDARWLKRVVMLIKYCKVNRAEVIVTMGGVAPEAALYTANFEAMSFFRIAHQSAPANRPVLGTLGKIGCLTFCVHWTRRVKEKERGN</sequence>
<evidence type="ECO:0000313" key="1">
    <source>
        <dbReference type="EMBL" id="KFD65508.1"/>
    </source>
</evidence>
<reference evidence="1" key="1">
    <citation type="journal article" date="2014" name="Nat. Genet.">
        <title>Genome and transcriptome of the porcine whipworm Trichuris suis.</title>
        <authorList>
            <person name="Jex A.R."/>
            <person name="Nejsum P."/>
            <person name="Schwarz E.M."/>
            <person name="Hu L."/>
            <person name="Young N.D."/>
            <person name="Hall R.S."/>
            <person name="Korhonen P.K."/>
            <person name="Liao S."/>
            <person name="Thamsborg S."/>
            <person name="Xia J."/>
            <person name="Xu P."/>
            <person name="Wang S."/>
            <person name="Scheerlinck J.P."/>
            <person name="Hofmann A."/>
            <person name="Sternberg P.W."/>
            <person name="Wang J."/>
            <person name="Gasser R.B."/>
        </authorList>
    </citation>
    <scope>NUCLEOTIDE SEQUENCE [LARGE SCALE GENOMIC DNA]</scope>
    <source>
        <strain evidence="1">DCEP-RM93F</strain>
    </source>
</reference>
<accession>A0A085N7R2</accession>